<accession>A0A8I0KLZ4</accession>
<feature type="transmembrane region" description="Helical" evidence="1">
    <location>
        <begin position="12"/>
        <end position="35"/>
    </location>
</feature>
<keyword evidence="6" id="KW-1185">Reference proteome</keyword>
<dbReference type="EMBL" id="JACWMT010000002">
    <property type="protein sequence ID" value="MBD1270608.1"/>
    <property type="molecule type" value="Genomic_DNA"/>
</dbReference>
<evidence type="ECO:0000259" key="2">
    <source>
        <dbReference type="Pfam" id="PF03703"/>
    </source>
</evidence>
<comment type="caution">
    <text evidence="3">The sequence shown here is derived from an EMBL/GenBank/DDBJ whole genome shotgun (WGS) entry which is preliminary data.</text>
</comment>
<evidence type="ECO:0000313" key="4">
    <source>
        <dbReference type="EMBL" id="MBD1271260.1"/>
    </source>
</evidence>
<evidence type="ECO:0000313" key="5">
    <source>
        <dbReference type="EMBL" id="NYI37995.1"/>
    </source>
</evidence>
<keyword evidence="1" id="KW-0472">Membrane</keyword>
<dbReference type="EMBL" id="JACBZN010000001">
    <property type="protein sequence ID" value="NYI37995.1"/>
    <property type="molecule type" value="Genomic_DNA"/>
</dbReference>
<dbReference type="AlphaFoldDB" id="A0A8I0KLZ4"/>
<dbReference type="Proteomes" id="UP000659061">
    <property type="component" value="Unassembled WGS sequence"/>
</dbReference>
<dbReference type="PIRSF" id="PIRSF026631">
    <property type="entry name" value="UCP026631"/>
    <property type="match status" value="1"/>
</dbReference>
<dbReference type="InterPro" id="IPR014529">
    <property type="entry name" value="UCP026631"/>
</dbReference>
<dbReference type="RefSeq" id="WP_179424449.1">
    <property type="nucleotide sequence ID" value="NZ_BAAAMP010000001.1"/>
</dbReference>
<evidence type="ECO:0000313" key="7">
    <source>
        <dbReference type="Proteomes" id="UP000659061"/>
    </source>
</evidence>
<protein>
    <submittedName>
        <fullName evidence="5">Membrane protein</fullName>
    </submittedName>
    <submittedName>
        <fullName evidence="3">PH domain-containing protein</fullName>
    </submittedName>
</protein>
<evidence type="ECO:0000313" key="3">
    <source>
        <dbReference type="EMBL" id="MBD1270608.1"/>
    </source>
</evidence>
<feature type="transmembrane region" description="Helical" evidence="1">
    <location>
        <begin position="176"/>
        <end position="201"/>
    </location>
</feature>
<dbReference type="PANTHER" id="PTHR34473">
    <property type="entry name" value="UPF0699 TRANSMEMBRANE PROTEIN YDBS"/>
    <property type="match status" value="1"/>
</dbReference>
<evidence type="ECO:0000313" key="6">
    <source>
        <dbReference type="Proteomes" id="UP000587211"/>
    </source>
</evidence>
<dbReference type="Pfam" id="PF03703">
    <property type="entry name" value="bPH_2"/>
    <property type="match status" value="3"/>
</dbReference>
<name>A0A8I0KLZ4_9ACTN</name>
<sequence>MAPASEAHRTHPLTALLQGLIWGAGVAVALSWQAFDFQDPNWWALASLPAGFLLGAAGGWVSWLFTRYVIDDEEIRVERGVLFKSSRRIPFERLQSVDINEPLVARLVGLSELTIEMAGGSDSRTRLRFLTLAESRRLRRLLLERAHGAPEEHAEDGEPVPQEHRQVLHVVPPDRIILGTLLSLDFVGTVLAAIASIVFAVFTETGWALLAILVPTLWGIGQMITNRIIAQWDFTLSRHPRGLRIERGLLSRSSQTIPFDRVQGIGVVEPIVWRRYTWCRLDVDVAGYGAASDESGGVSSTTLLPIADRDLARRIVDELVPDPDRGTGRRVRPTSRSRVFAPIGWRYRWLAATDHTVTTATGWITRHRSVVPHHKVQSVEFSQGPVQRRFKVATVKVHTPDGPVSAQAHHLDEDVARAITFDEVERARAARRLSRR</sequence>
<dbReference type="InterPro" id="IPR005182">
    <property type="entry name" value="YdbS-like_PH"/>
</dbReference>
<reference evidence="5 6" key="1">
    <citation type="submission" date="2020-07" db="EMBL/GenBank/DDBJ databases">
        <title>Sequencing the genomes of 1000 actinobacteria strains.</title>
        <authorList>
            <person name="Klenk H.-P."/>
        </authorList>
    </citation>
    <scope>NUCLEOTIDE SEQUENCE [LARGE SCALE GENOMIC DNA]</scope>
    <source>
        <strain evidence="5 6">DSM 19087</strain>
    </source>
</reference>
<evidence type="ECO:0000256" key="1">
    <source>
        <dbReference type="SAM" id="Phobius"/>
    </source>
</evidence>
<feature type="domain" description="YdbS-like PH" evidence="2">
    <location>
        <begin position="345"/>
        <end position="419"/>
    </location>
</feature>
<organism evidence="3 7">
    <name type="scientific">Aeromicrobium tamlense</name>
    <dbReference type="NCBI Taxonomy" id="375541"/>
    <lineage>
        <taxon>Bacteria</taxon>
        <taxon>Bacillati</taxon>
        <taxon>Actinomycetota</taxon>
        <taxon>Actinomycetes</taxon>
        <taxon>Propionibacteriales</taxon>
        <taxon>Nocardioidaceae</taxon>
        <taxon>Aeromicrobium</taxon>
    </lineage>
</organism>
<keyword evidence="1" id="KW-1133">Transmembrane helix</keyword>
<feature type="transmembrane region" description="Helical" evidence="1">
    <location>
        <begin position="207"/>
        <end position="229"/>
    </location>
</feature>
<proteinExistence type="predicted"/>
<reference evidence="3" key="2">
    <citation type="submission" date="2020-09" db="EMBL/GenBank/DDBJ databases">
        <title>Novel species in genus Aeromicrobium.</title>
        <authorList>
            <person name="Zhang G."/>
        </authorList>
    </citation>
    <scope>NUCLEOTIDE SEQUENCE</scope>
    <source>
        <strain evidence="3">SSW1-57</strain>
    </source>
</reference>
<dbReference type="PANTHER" id="PTHR34473:SF2">
    <property type="entry name" value="UPF0699 TRANSMEMBRANE PROTEIN YDBT"/>
    <property type="match status" value="1"/>
</dbReference>
<feature type="domain" description="YdbS-like PH" evidence="2">
    <location>
        <begin position="240"/>
        <end position="317"/>
    </location>
</feature>
<feature type="transmembrane region" description="Helical" evidence="1">
    <location>
        <begin position="41"/>
        <end position="66"/>
    </location>
</feature>
<gene>
    <name evidence="5" type="ORF">BJ975_001370</name>
    <name evidence="3" type="ORF">IDH50_10230</name>
    <name evidence="4" type="ORF">IDH50_13530</name>
</gene>
<dbReference type="EMBL" id="JACWMT010000003">
    <property type="protein sequence ID" value="MBD1271260.1"/>
    <property type="molecule type" value="Genomic_DNA"/>
</dbReference>
<feature type="domain" description="YdbS-like PH" evidence="2">
    <location>
        <begin position="63"/>
        <end position="141"/>
    </location>
</feature>
<keyword evidence="1" id="KW-0812">Transmembrane</keyword>
<dbReference type="Proteomes" id="UP000587211">
    <property type="component" value="Unassembled WGS sequence"/>
</dbReference>